<feature type="chain" id="PRO_5003888877" description="Beta-galactosidase trimerisation domain-containing protein" evidence="1">
    <location>
        <begin position="26"/>
        <end position="780"/>
    </location>
</feature>
<dbReference type="InterPro" id="IPR053161">
    <property type="entry name" value="Ulvan_degrading_GH"/>
</dbReference>
<dbReference type="PANTHER" id="PTHR36848:SF2">
    <property type="entry name" value="SECRETED PROTEIN"/>
    <property type="match status" value="1"/>
</dbReference>
<keyword evidence="1" id="KW-0732">Signal</keyword>
<comment type="caution">
    <text evidence="2">The sequence shown here is derived from an EMBL/GenBank/DDBJ whole genome shotgun (WGS) entry which is preliminary data.</text>
</comment>
<organism evidence="2 3">
    <name type="scientific">Parabacteroides goldsteinii CL02T12C30</name>
    <dbReference type="NCBI Taxonomy" id="999418"/>
    <lineage>
        <taxon>Bacteria</taxon>
        <taxon>Pseudomonadati</taxon>
        <taxon>Bacteroidota</taxon>
        <taxon>Bacteroidia</taxon>
        <taxon>Bacteroidales</taxon>
        <taxon>Tannerellaceae</taxon>
        <taxon>Parabacteroides</taxon>
    </lineage>
</organism>
<dbReference type="Proteomes" id="UP000006330">
    <property type="component" value="Unassembled WGS sequence"/>
</dbReference>
<dbReference type="Gene3D" id="3.40.50.880">
    <property type="match status" value="1"/>
</dbReference>
<sequence>MTRNFVVTITISSFFILAGCTSSSAPTDNIKEMHTNFVNPPNMYRPQPFWHINGELTKEGIYEQITDAHRKDGFGGVAILPLTPAQMWNGKDICPGTTPEYLSEGYFDRYRDILECSKELGTEVILYDDVDFPSGVLGGRMTKEFPQHTQKRLSKEEKDIVGPQKVHKHVPTKDLFMGAVAMNTETRERIDLTDQIADGILTWDAPEGKWKIMSFYLEYNVDSRLDYMDEAAIDQFISMTYEQYAKRFNDFFGTTVRRSFFDDVGYLGNSRYWNAALTESFENRYGKKAVLYYPALWYNIGSETEAARIAFYGLRAKLIGEGYPKKVGEWSARHDLISMGHPPGNYEPTAVDMYGDPFKYYRHVPVPLMDAIHGYPYGRPGFKLISSAADAFDRPNVAVEIYGNYIAEMDSLMLYRAAMELMVRGANLFVPHGMWYNPDMVKIPPLIAHYSKLLGPALHQYSDYMGRSVSLLQDGNRVVDIAVLYPIESLEGWYELDNPNRPTIGKDVPPGTDYNRISDMLTGQIRQDFTFVHPEELIKNKYQIINDELCLSASVTHQKYKLLIMPSSQILSVEALKKIKAFYEAGGKILATHQLPNKSAEFGRDTELVNLIKEIFGINPLETMPDKQVSESNPQGGKALFLPSAEKDILAKAIETLLPDPDVHIEKVDHLDQPDALHRRLLGVDEYRNLPSEKLGMLSYIHKQKNRKDIYLFANSTDHPVKTNVSLKGKLSLEIWNPYTGSMGKKVNSKYEKKENGITYTTFTLDLSPVNSVFIIREEK</sequence>
<evidence type="ECO:0000313" key="3">
    <source>
        <dbReference type="Proteomes" id="UP000006330"/>
    </source>
</evidence>
<gene>
    <name evidence="2" type="ORF">HMPREF1076_00967</name>
</gene>
<dbReference type="AlphaFoldDB" id="K6A445"/>
<feature type="signal peptide" evidence="1">
    <location>
        <begin position="1"/>
        <end position="25"/>
    </location>
</feature>
<dbReference type="InterPro" id="IPR029062">
    <property type="entry name" value="Class_I_gatase-like"/>
</dbReference>
<proteinExistence type="predicted"/>
<dbReference type="Pfam" id="PF17132">
    <property type="entry name" value="Glyco_hydro_106"/>
    <property type="match status" value="1"/>
</dbReference>
<dbReference type="OrthoDB" id="9761519at2"/>
<dbReference type="HOGENOM" id="CLU_365167_0_0_10"/>
<name>K6A445_9BACT</name>
<dbReference type="PROSITE" id="PS51257">
    <property type="entry name" value="PROKAR_LIPOPROTEIN"/>
    <property type="match status" value="1"/>
</dbReference>
<dbReference type="EMBL" id="AGZO01000010">
    <property type="protein sequence ID" value="EKN18340.1"/>
    <property type="molecule type" value="Genomic_DNA"/>
</dbReference>
<dbReference type="CDD" id="cd03143">
    <property type="entry name" value="A4_beta-galactosidase_middle_domain"/>
    <property type="match status" value="1"/>
</dbReference>
<evidence type="ECO:0008006" key="4">
    <source>
        <dbReference type="Google" id="ProtNLM"/>
    </source>
</evidence>
<accession>K6A445</accession>
<dbReference type="PANTHER" id="PTHR36848">
    <property type="entry name" value="DNA-BINDING PROTEIN (PUTATIVE SECRETED PROTEIN)-RELATED"/>
    <property type="match status" value="1"/>
</dbReference>
<protein>
    <recommendedName>
        <fullName evidence="4">Beta-galactosidase trimerisation domain-containing protein</fullName>
    </recommendedName>
</protein>
<evidence type="ECO:0000313" key="2">
    <source>
        <dbReference type="EMBL" id="EKN18340.1"/>
    </source>
</evidence>
<dbReference type="PATRIC" id="fig|999418.3.peg.980"/>
<reference evidence="2 3" key="1">
    <citation type="submission" date="2012-02" db="EMBL/GenBank/DDBJ databases">
        <title>The Genome Sequence of Parabacteroides goldsteinii CL02T12C30.</title>
        <authorList>
            <consortium name="The Broad Institute Genome Sequencing Platform"/>
            <person name="Earl A."/>
            <person name="Ward D."/>
            <person name="Feldgarden M."/>
            <person name="Gevers D."/>
            <person name="Zitomersky N.L."/>
            <person name="Coyne M.J."/>
            <person name="Comstock L.E."/>
            <person name="Young S.K."/>
            <person name="Zeng Q."/>
            <person name="Gargeya S."/>
            <person name="Fitzgerald M."/>
            <person name="Haas B."/>
            <person name="Abouelleil A."/>
            <person name="Alvarado L."/>
            <person name="Arachchi H.M."/>
            <person name="Berlin A."/>
            <person name="Chapman S.B."/>
            <person name="Gearin G."/>
            <person name="Goldberg J."/>
            <person name="Griggs A."/>
            <person name="Gujja S."/>
            <person name="Hansen M."/>
            <person name="Heiman D."/>
            <person name="Howarth C."/>
            <person name="Larimer J."/>
            <person name="Lui A."/>
            <person name="MacDonald P.J.P."/>
            <person name="McCowen C."/>
            <person name="Montmayeur A."/>
            <person name="Murphy C."/>
            <person name="Neiman D."/>
            <person name="Pearson M."/>
            <person name="Priest M."/>
            <person name="Roberts A."/>
            <person name="Saif S."/>
            <person name="Shea T."/>
            <person name="Sisk P."/>
            <person name="Stolte C."/>
            <person name="Sykes S."/>
            <person name="Wortman J."/>
            <person name="Nusbaum C."/>
            <person name="Birren B."/>
        </authorList>
    </citation>
    <scope>NUCLEOTIDE SEQUENCE [LARGE SCALE GENOMIC DNA]</scope>
    <source>
        <strain evidence="2 3">CL02T12C30</strain>
    </source>
</reference>
<evidence type="ECO:0000256" key="1">
    <source>
        <dbReference type="SAM" id="SignalP"/>
    </source>
</evidence>